<dbReference type="GO" id="GO:0003677">
    <property type="term" value="F:DNA binding"/>
    <property type="evidence" value="ECO:0007669"/>
    <property type="project" value="UniProtKB-KW"/>
</dbReference>
<dbReference type="EMBL" id="FWXO01000001">
    <property type="protein sequence ID" value="SMC41618.1"/>
    <property type="molecule type" value="Genomic_DNA"/>
</dbReference>
<dbReference type="Gene3D" id="1.10.150.130">
    <property type="match status" value="1"/>
</dbReference>
<comment type="similarity">
    <text evidence="1">Belongs to the 'phage' integrase family.</text>
</comment>
<dbReference type="InterPro" id="IPR013762">
    <property type="entry name" value="Integrase-like_cat_sf"/>
</dbReference>
<dbReference type="Pfam" id="PF13102">
    <property type="entry name" value="Phage_int_SAM_5"/>
    <property type="match status" value="1"/>
</dbReference>
<evidence type="ECO:0000259" key="4">
    <source>
        <dbReference type="PROSITE" id="PS51898"/>
    </source>
</evidence>
<dbReference type="AlphaFoldDB" id="A0A1W1Z0Y5"/>
<dbReference type="Pfam" id="PF17293">
    <property type="entry name" value="Arm-DNA-bind_5"/>
    <property type="match status" value="1"/>
</dbReference>
<evidence type="ECO:0000256" key="3">
    <source>
        <dbReference type="ARBA" id="ARBA00023172"/>
    </source>
</evidence>
<dbReference type="InterPro" id="IPR035386">
    <property type="entry name" value="Arm-DNA-bind_5"/>
</dbReference>
<dbReference type="STRING" id="504486.SAMN05660703_1004"/>
<keyword evidence="2" id="KW-0238">DNA-binding</keyword>
<gene>
    <name evidence="5" type="ORF">SAMN05660703_1004</name>
</gene>
<keyword evidence="3" id="KW-0233">DNA recombination</keyword>
<dbReference type="PANTHER" id="PTHR30349:SF64">
    <property type="entry name" value="PROPHAGE INTEGRASE INTD-RELATED"/>
    <property type="match status" value="1"/>
</dbReference>
<evidence type="ECO:0000313" key="5">
    <source>
        <dbReference type="EMBL" id="SMC41618.1"/>
    </source>
</evidence>
<dbReference type="InterPro" id="IPR025269">
    <property type="entry name" value="SAM-like_dom"/>
</dbReference>
<evidence type="ECO:0000313" key="6">
    <source>
        <dbReference type="Proteomes" id="UP000192360"/>
    </source>
</evidence>
<reference evidence="5 6" key="1">
    <citation type="submission" date="2017-04" db="EMBL/GenBank/DDBJ databases">
        <authorList>
            <person name="Afonso C.L."/>
            <person name="Miller P.J."/>
            <person name="Scott M.A."/>
            <person name="Spackman E."/>
            <person name="Goraichik I."/>
            <person name="Dimitrov K.M."/>
            <person name="Suarez D.L."/>
            <person name="Swayne D.E."/>
        </authorList>
    </citation>
    <scope>NUCLEOTIDE SEQUENCE [LARGE SCALE GENOMIC DNA]</scope>
    <source>
        <strain evidence="5 6">DSM 21164</strain>
    </source>
</reference>
<dbReference type="GO" id="GO:0006310">
    <property type="term" value="P:DNA recombination"/>
    <property type="evidence" value="ECO:0007669"/>
    <property type="project" value="UniProtKB-KW"/>
</dbReference>
<proteinExistence type="inferred from homology"/>
<protein>
    <submittedName>
        <fullName evidence="5">Site-specific recombinase XerD</fullName>
    </submittedName>
</protein>
<accession>A0A1W1Z0Y5</accession>
<dbReference type="InterPro" id="IPR011010">
    <property type="entry name" value="DNA_brk_join_enz"/>
</dbReference>
<dbReference type="InterPro" id="IPR010998">
    <property type="entry name" value="Integrase_recombinase_N"/>
</dbReference>
<name>A0A1W1Z0Y5_9FLAO</name>
<dbReference type="PROSITE" id="PS51898">
    <property type="entry name" value="TYR_RECOMBINASE"/>
    <property type="match status" value="1"/>
</dbReference>
<dbReference type="GO" id="GO:0015074">
    <property type="term" value="P:DNA integration"/>
    <property type="evidence" value="ECO:0007669"/>
    <property type="project" value="InterPro"/>
</dbReference>
<dbReference type="Proteomes" id="UP000192360">
    <property type="component" value="Unassembled WGS sequence"/>
</dbReference>
<keyword evidence="6" id="KW-1185">Reference proteome</keyword>
<dbReference type="Gene3D" id="1.10.443.10">
    <property type="entry name" value="Intergrase catalytic core"/>
    <property type="match status" value="1"/>
</dbReference>
<dbReference type="SUPFAM" id="SSF56349">
    <property type="entry name" value="DNA breaking-rejoining enzymes"/>
    <property type="match status" value="1"/>
</dbReference>
<dbReference type="CDD" id="cd01185">
    <property type="entry name" value="INTN1_C_like"/>
    <property type="match status" value="1"/>
</dbReference>
<evidence type="ECO:0000256" key="2">
    <source>
        <dbReference type="ARBA" id="ARBA00023125"/>
    </source>
</evidence>
<organism evidence="5 6">
    <name type="scientific">Cellulophaga tyrosinoxydans</name>
    <dbReference type="NCBI Taxonomy" id="504486"/>
    <lineage>
        <taxon>Bacteria</taxon>
        <taxon>Pseudomonadati</taxon>
        <taxon>Bacteroidota</taxon>
        <taxon>Flavobacteriia</taxon>
        <taxon>Flavobacteriales</taxon>
        <taxon>Flavobacteriaceae</taxon>
        <taxon>Cellulophaga</taxon>
    </lineage>
</organism>
<dbReference type="InterPro" id="IPR050090">
    <property type="entry name" value="Tyrosine_recombinase_XerCD"/>
</dbReference>
<dbReference type="Pfam" id="PF00589">
    <property type="entry name" value="Phage_integrase"/>
    <property type="match status" value="1"/>
</dbReference>
<evidence type="ECO:0000256" key="1">
    <source>
        <dbReference type="ARBA" id="ARBA00008857"/>
    </source>
</evidence>
<dbReference type="InterPro" id="IPR002104">
    <property type="entry name" value="Integrase_catalytic"/>
</dbReference>
<feature type="domain" description="Tyr recombinase" evidence="4">
    <location>
        <begin position="228"/>
        <end position="413"/>
    </location>
</feature>
<dbReference type="PANTHER" id="PTHR30349">
    <property type="entry name" value="PHAGE INTEGRASE-RELATED"/>
    <property type="match status" value="1"/>
</dbReference>
<sequence length="419" mass="49119">MRANCVQIFYTFIFMNTNIKLSLDERRKKKDGTFPIILRLSHLRKTTSISLGQSVNKEYWDNKNEKIKRAFKGTSSTSKLNNQLLKEKTRATDIINALYEKNELNFLSIKQLKRKIVKTASFDSFMAYSAEIVEEMKLAERYGNANTYHSIVKVLELFNNGNDIKFNEVNYDFLKRFESWHFSRGNSINGLSAYMRTIKAIFNKAIKSEVVSREAYPFTNYRIKTAPTEKRAIDAKSMKSIMILKLNETDGLFHYRNYFLASYMLYGISFMDLAFLKVENIIDNRIKFQRKKTHRPYDISITPQLNELLSYYLNNKEKSEFIFPIIKRETFELQYKDVIWARKRYNKGLKEIATKCGIEQRLTSYVSRHSFATQAMLQDVPLQAISAMLGHNRLSTTQIYLKSLPNDILDGYNKKLVNL</sequence>